<proteinExistence type="predicted"/>
<name>E1JTA5_SOLFR</name>
<accession>E1JTA5</accession>
<evidence type="ECO:0000313" key="1">
    <source>
        <dbReference type="EMBL" id="EFL52365.1"/>
    </source>
</evidence>
<organism evidence="1 2">
    <name type="scientific">Solidesulfovibrio fructosivorans JJ]</name>
    <dbReference type="NCBI Taxonomy" id="596151"/>
    <lineage>
        <taxon>Bacteria</taxon>
        <taxon>Pseudomonadati</taxon>
        <taxon>Thermodesulfobacteriota</taxon>
        <taxon>Desulfovibrionia</taxon>
        <taxon>Desulfovibrionales</taxon>
        <taxon>Desulfovibrionaceae</taxon>
        <taxon>Solidesulfovibrio</taxon>
    </lineage>
</organism>
<dbReference type="Proteomes" id="UP000006250">
    <property type="component" value="Unassembled WGS sequence"/>
</dbReference>
<gene>
    <name evidence="1" type="ORF">DesfrDRAFT_0854</name>
</gene>
<keyword evidence="2" id="KW-1185">Reference proteome</keyword>
<protein>
    <submittedName>
        <fullName evidence="1">Uncharacterized protein</fullName>
    </submittedName>
</protein>
<sequence length="157" mass="18858">MMCLAVLIRINYLKLYAFCDSQKYSTELLKLKRKVFVRSTKEIKAEVLVLANNEADEEWKKGDYRMHYEMSRKLASKYKVMFKEKLLEAALYSYTNKVGMYRHKNKYNERVKNIKNEKGECKLTIDHINKGIRPAAEKHHKYFDTGKEYREKEAHYK</sequence>
<dbReference type="EMBL" id="AECZ01000004">
    <property type="protein sequence ID" value="EFL52365.1"/>
    <property type="molecule type" value="Genomic_DNA"/>
</dbReference>
<reference evidence="1 2" key="1">
    <citation type="submission" date="2010-08" db="EMBL/GenBank/DDBJ databases">
        <title>The draft genome of Desulfovibrio fructosovorans JJ.</title>
        <authorList>
            <consortium name="US DOE Joint Genome Institute (JGI-PGF)"/>
            <person name="Lucas S."/>
            <person name="Copeland A."/>
            <person name="Lapidus A."/>
            <person name="Cheng J.-F."/>
            <person name="Bruce D."/>
            <person name="Goodwin L."/>
            <person name="Pitluck S."/>
            <person name="Land M.L."/>
            <person name="Hauser L."/>
            <person name="Chang Y.-J."/>
            <person name="Jeffries C."/>
            <person name="Wall J.D."/>
            <person name="Stahl D.A."/>
            <person name="Arkin A.P."/>
            <person name="Dehal P."/>
            <person name="Stolyar S.M."/>
            <person name="Hazen T.C."/>
            <person name="Woyke T.J."/>
        </authorList>
    </citation>
    <scope>NUCLEOTIDE SEQUENCE [LARGE SCALE GENOMIC DNA]</scope>
    <source>
        <strain evidence="1 2">JJ</strain>
    </source>
</reference>
<evidence type="ECO:0000313" key="2">
    <source>
        <dbReference type="Proteomes" id="UP000006250"/>
    </source>
</evidence>
<dbReference type="AlphaFoldDB" id="E1JTA5"/>
<comment type="caution">
    <text evidence="1">The sequence shown here is derived from an EMBL/GenBank/DDBJ whole genome shotgun (WGS) entry which is preliminary data.</text>
</comment>